<dbReference type="STRING" id="2163413.A0A4P6XQC3"/>
<evidence type="ECO:0000256" key="3">
    <source>
        <dbReference type="ARBA" id="ARBA00022792"/>
    </source>
</evidence>
<feature type="region of interest" description="Disordered" evidence="8">
    <location>
        <begin position="34"/>
        <end position="54"/>
    </location>
</feature>
<accession>A0A4P6XQC3</accession>
<keyword evidence="3 7" id="KW-0999">Mitochondrion inner membrane</keyword>
<evidence type="ECO:0000313" key="9">
    <source>
        <dbReference type="EMBL" id="QBM88061.1"/>
    </source>
</evidence>
<organism evidence="9 10">
    <name type="scientific">Metschnikowia aff. pulcherrima</name>
    <dbReference type="NCBI Taxonomy" id="2163413"/>
    <lineage>
        <taxon>Eukaryota</taxon>
        <taxon>Fungi</taxon>
        <taxon>Dikarya</taxon>
        <taxon>Ascomycota</taxon>
        <taxon>Saccharomycotina</taxon>
        <taxon>Pichiomycetes</taxon>
        <taxon>Metschnikowiaceae</taxon>
        <taxon>Metschnikowia</taxon>
    </lineage>
</organism>
<dbReference type="SUPFAM" id="SSF81301">
    <property type="entry name" value="Nucleotidyltransferase"/>
    <property type="match status" value="1"/>
</dbReference>
<proteinExistence type="inferred from homology"/>
<dbReference type="GO" id="GO:0140053">
    <property type="term" value="P:mitochondrial gene expression"/>
    <property type="evidence" value="ECO:0007669"/>
    <property type="project" value="UniProtKB-UniRule"/>
</dbReference>
<dbReference type="GO" id="GO:0048255">
    <property type="term" value="P:mRNA stabilization"/>
    <property type="evidence" value="ECO:0007669"/>
    <property type="project" value="TreeGrafter"/>
</dbReference>
<dbReference type="PANTHER" id="PTHR28087">
    <property type="entry name" value="ATPASE SYNTHESIS PROTEIN 25, MITOCHONDRIAL"/>
    <property type="match status" value="1"/>
</dbReference>
<evidence type="ECO:0000256" key="7">
    <source>
        <dbReference type="RuleBase" id="RU367062"/>
    </source>
</evidence>
<dbReference type="PANTHER" id="PTHR28087:SF1">
    <property type="entry name" value="ATPASE SYNTHESIS PROTEIN 25, MITOCHONDRIAL"/>
    <property type="match status" value="1"/>
</dbReference>
<keyword evidence="5 7" id="KW-0496">Mitochondrion</keyword>
<evidence type="ECO:0000256" key="2">
    <source>
        <dbReference type="ARBA" id="ARBA00010787"/>
    </source>
</evidence>
<comment type="similarity">
    <text evidence="2 7">Belongs to the ATP25 family.</text>
</comment>
<evidence type="ECO:0000313" key="10">
    <source>
        <dbReference type="Proteomes" id="UP000292447"/>
    </source>
</evidence>
<dbReference type="EMBL" id="CP034458">
    <property type="protein sequence ID" value="QBM88061.1"/>
    <property type="molecule type" value="Genomic_DNA"/>
</dbReference>
<gene>
    <name evidence="9" type="primary">MPUL0C00240</name>
    <name evidence="9" type="ORF">METSCH_C00240</name>
</gene>
<evidence type="ECO:0000256" key="8">
    <source>
        <dbReference type="SAM" id="MobiDB-lite"/>
    </source>
</evidence>
<reference evidence="10" key="1">
    <citation type="submission" date="2019-03" db="EMBL/GenBank/DDBJ databases">
        <title>Snf2 controls pulcherriminic acid biosynthesis and connects pigmentation and antifungal activity of the yeast Metschnikowia pulcherrima.</title>
        <authorList>
            <person name="Gore-Lloyd D."/>
            <person name="Sumann I."/>
            <person name="Brachmann A.O."/>
            <person name="Schneeberger K."/>
            <person name="Ortiz-Merino R.A."/>
            <person name="Moreno-Beltran M."/>
            <person name="Schlaefli M."/>
            <person name="Kirner P."/>
            <person name="Santos Kron A."/>
            <person name="Wolfe K.H."/>
            <person name="Piel J."/>
            <person name="Ahrens C.H."/>
            <person name="Henk D."/>
            <person name="Freimoser F.M."/>
        </authorList>
    </citation>
    <scope>NUCLEOTIDE SEQUENCE [LARGE SCALE GENOMIC DNA]</scope>
    <source>
        <strain evidence="10">APC 1.2</strain>
    </source>
</reference>
<dbReference type="AlphaFoldDB" id="A0A4P6XQC3"/>
<dbReference type="GO" id="GO:0005743">
    <property type="term" value="C:mitochondrial inner membrane"/>
    <property type="evidence" value="ECO:0007669"/>
    <property type="project" value="UniProtKB-SubCell"/>
</dbReference>
<keyword evidence="4 7" id="KW-0809">Transit peptide</keyword>
<evidence type="ECO:0000256" key="6">
    <source>
        <dbReference type="ARBA" id="ARBA00023136"/>
    </source>
</evidence>
<evidence type="ECO:0000256" key="1">
    <source>
        <dbReference type="ARBA" id="ARBA00004443"/>
    </source>
</evidence>
<dbReference type="Gene3D" id="3.30.460.10">
    <property type="entry name" value="Beta Polymerase, domain 2"/>
    <property type="match status" value="1"/>
</dbReference>
<name>A0A4P6XQC3_9ASCO</name>
<dbReference type="Proteomes" id="UP000292447">
    <property type="component" value="Chromosome III"/>
</dbReference>
<evidence type="ECO:0000256" key="5">
    <source>
        <dbReference type="ARBA" id="ARBA00023128"/>
    </source>
</evidence>
<comment type="subcellular location">
    <subcellularLocation>
        <location evidence="1 7">Mitochondrion inner membrane</location>
        <topology evidence="1 7">Peripheral membrane protein</topology>
        <orientation evidence="1 7">Matrix side</orientation>
    </subcellularLocation>
</comment>
<dbReference type="Pfam" id="PF02410">
    <property type="entry name" value="RsfS"/>
    <property type="match status" value="1"/>
</dbReference>
<sequence>MLRLILTKNNIGVFEVLNRASCTSLAHATRLLGSDARSAETPSRSPETPITDEESLARSELALSEAENTLAQTGASLSDDITVPWYLREDIKSSLLDEKEIKLPEVPPHAPEHVSEFLELLAKDYGMENLLLFDMTTLEESHEFKANNRNVDFIIISTGKSERHILKAATEFRTHIKHKFDVLPSTEGMVSSAKTPAMRRKLLRRARKGPSSTDNEYGRAANSWVLFHHDNVDVHILTAERRLDLNLESLWCPPEDAHLYEQKPAPYVESDHIFSGIRHFHTRAERRSIASANTTTYSLQSALSQSIESDLQGVKATIDAEFSGTSLEQFRARYKAYKALHLADSKAVSFEDVECTLLEKYASLSVEGDWASEKINDVTEYSKLLLDSPATKINSKEAADFALDKLSQFISLLYSFSSDRFSMSENPDFMPILWRMTYWENGDVISPKDVDQFIETGLVTKKPATPLITLASNDARNVLTLIEHHNKTAGEKNAISPSFLELVFFTYGNAGKWKEFWAEWDKIFFPETPIPSAALQQWVRLVSYLLMISSLAQNLHFFDYYWKSGSAVGGTLMECLEANGRKFSSPNEKRALLVAVNAMADSLDPSKEVFIEVRKQLAAIESAD</sequence>
<keyword evidence="10" id="KW-1185">Reference proteome</keyword>
<dbReference type="InterPro" id="IPR043519">
    <property type="entry name" value="NT_sf"/>
</dbReference>
<keyword evidence="6 7" id="KW-0472">Membrane</keyword>
<comment type="function">
    <text evidence="7">Mitochondrial mRNA stabilization factor.</text>
</comment>
<evidence type="ECO:0000256" key="4">
    <source>
        <dbReference type="ARBA" id="ARBA00022946"/>
    </source>
</evidence>
<protein>
    <recommendedName>
        <fullName evidence="7">ATPase synthesis protein 25</fullName>
    </recommendedName>
</protein>
<dbReference type="InterPro" id="IPR040152">
    <property type="entry name" value="Atp25"/>
</dbReference>